<evidence type="ECO:0000256" key="4">
    <source>
        <dbReference type="ARBA" id="ARBA00022741"/>
    </source>
</evidence>
<dbReference type="SUPFAM" id="SSF52540">
    <property type="entry name" value="P-loop containing nucleoside triphosphate hydrolases"/>
    <property type="match status" value="2"/>
</dbReference>
<dbReference type="EMBL" id="GG770381">
    <property type="protein sequence ID" value="EFG29145.2"/>
    <property type="molecule type" value="Genomic_DNA"/>
</dbReference>
<dbReference type="CDD" id="cd22332">
    <property type="entry name" value="HsdR_N"/>
    <property type="match status" value="1"/>
</dbReference>
<evidence type="ECO:0000256" key="5">
    <source>
        <dbReference type="ARBA" id="ARBA00022747"/>
    </source>
</evidence>
<accession>D6LG60</accession>
<keyword evidence="3" id="KW-0540">Nuclease</keyword>
<protein>
    <recommendedName>
        <fullName evidence="10">Type I restriction enzyme endonuclease subunit</fullName>
        <shortName evidence="10">R protein</shortName>
        <ecNumber evidence="10">3.1.21.3</ecNumber>
    </recommendedName>
</protein>
<evidence type="ECO:0000256" key="2">
    <source>
        <dbReference type="ARBA" id="ARBA00008598"/>
    </source>
</evidence>
<dbReference type="Gene3D" id="3.40.50.300">
    <property type="entry name" value="P-loop containing nucleotide triphosphate hydrolases"/>
    <property type="match status" value="2"/>
</dbReference>
<feature type="domain" description="Helicase C-terminal" evidence="13">
    <location>
        <begin position="551"/>
        <end position="737"/>
    </location>
</feature>
<dbReference type="Pfam" id="PF18766">
    <property type="entry name" value="SWI2_SNF2"/>
    <property type="match status" value="1"/>
</dbReference>
<reference evidence="14 15" key="1">
    <citation type="submission" date="2010-03" db="EMBL/GenBank/DDBJ databases">
        <title>The Genome Sequence of Fusobacterium sp. 1_1_41FAA.</title>
        <authorList>
            <consortium name="The Broad Institute Genome Sequencing Platform"/>
            <person name="Ward D."/>
            <person name="Earl A."/>
            <person name="Feldgarden M."/>
            <person name="Gevers D."/>
            <person name="Young S.K."/>
            <person name="Zeng Q."/>
            <person name="Koehrsen M."/>
            <person name="Alvarado L."/>
            <person name="Berlin A."/>
            <person name="Borenstein D."/>
            <person name="Chapman S."/>
            <person name="Chen Z."/>
            <person name="Engels R."/>
            <person name="Freedman E."/>
            <person name="Gellesch M."/>
            <person name="Goldberg J."/>
            <person name="Griggs A."/>
            <person name="Gujja S."/>
            <person name="Heilman E."/>
            <person name="Heiman D."/>
            <person name="Hepburn T."/>
            <person name="Howarth C."/>
            <person name="Jen D."/>
            <person name="Larson L."/>
            <person name="Mehta T."/>
            <person name="Park D."/>
            <person name="Pearson M."/>
            <person name="Richards J."/>
            <person name="Roberts A."/>
            <person name="Saif S."/>
            <person name="Shea T."/>
            <person name="Shenoy N."/>
            <person name="Sisk P."/>
            <person name="Stolte C."/>
            <person name="Sykes S."/>
            <person name="Walk T."/>
            <person name="White J."/>
            <person name="Yandava C."/>
            <person name="Strauss J.C."/>
            <person name="Ambrose C.E."/>
            <person name="Allen-Vercoe E."/>
            <person name="Haas B."/>
            <person name="Henn M.R."/>
            <person name="Nusbaum C."/>
            <person name="Birren B."/>
        </authorList>
    </citation>
    <scope>NUCLEOTIDE SEQUENCE [LARGE SCALE GENOMIC DNA]</scope>
    <source>
        <strain evidence="14 15">1_1_41FAA</strain>
    </source>
</reference>
<dbReference type="GO" id="GO:0005524">
    <property type="term" value="F:ATP binding"/>
    <property type="evidence" value="ECO:0007669"/>
    <property type="project" value="UniProtKB-KW"/>
</dbReference>
<comment type="similarity">
    <text evidence="2 10">Belongs to the HsdR family.</text>
</comment>
<dbReference type="PANTHER" id="PTHR30195">
    <property type="entry name" value="TYPE I SITE-SPECIFIC DEOXYRIBONUCLEASE PROTEIN SUBUNIT M AND R"/>
    <property type="match status" value="1"/>
</dbReference>
<dbReference type="InterPro" id="IPR004473">
    <property type="entry name" value="Restrct_endonuc_typeI_HsdR"/>
</dbReference>
<keyword evidence="8 10" id="KW-0067">ATP-binding</keyword>
<dbReference type="InterPro" id="IPR055180">
    <property type="entry name" value="HsdR_RecA-like_helicase_dom_2"/>
</dbReference>
<dbReference type="Gene3D" id="3.90.1570.50">
    <property type="match status" value="1"/>
</dbReference>
<evidence type="ECO:0000256" key="8">
    <source>
        <dbReference type="ARBA" id="ARBA00022840"/>
    </source>
</evidence>
<evidence type="ECO:0000256" key="1">
    <source>
        <dbReference type="ARBA" id="ARBA00000851"/>
    </source>
</evidence>
<evidence type="ECO:0000256" key="10">
    <source>
        <dbReference type="RuleBase" id="RU364115"/>
    </source>
</evidence>
<dbReference type="GO" id="GO:0003677">
    <property type="term" value="F:DNA binding"/>
    <property type="evidence" value="ECO:0007669"/>
    <property type="project" value="UniProtKB-KW"/>
</dbReference>
<comment type="function">
    <text evidence="10">Subunit R is required for both nuclease and ATPase activities, but not for modification.</text>
</comment>
<dbReference type="GO" id="GO:0009035">
    <property type="term" value="F:type I site-specific deoxyribonuclease activity"/>
    <property type="evidence" value="ECO:0007669"/>
    <property type="project" value="UniProtKB-EC"/>
</dbReference>
<dbReference type="InterPro" id="IPR014001">
    <property type="entry name" value="Helicase_ATP-bd"/>
</dbReference>
<feature type="coiled-coil region" evidence="11">
    <location>
        <begin position="908"/>
        <end position="938"/>
    </location>
</feature>
<dbReference type="PANTHER" id="PTHR30195:SF15">
    <property type="entry name" value="TYPE I RESTRICTION ENZYME HINDI ENDONUCLEASE SUBUNIT"/>
    <property type="match status" value="1"/>
</dbReference>
<dbReference type="SMART" id="SM00487">
    <property type="entry name" value="DEXDc"/>
    <property type="match status" value="1"/>
</dbReference>
<feature type="domain" description="Helicase ATP-binding" evidence="12">
    <location>
        <begin position="320"/>
        <end position="496"/>
    </location>
</feature>
<comment type="catalytic activity">
    <reaction evidence="1 10">
        <text>Endonucleolytic cleavage of DNA to give random double-stranded fragments with terminal 5'-phosphates, ATP is simultaneously hydrolyzed.</text>
        <dbReference type="EC" id="3.1.21.3"/>
    </reaction>
</comment>
<evidence type="ECO:0000256" key="3">
    <source>
        <dbReference type="ARBA" id="ARBA00022722"/>
    </source>
</evidence>
<proteinExistence type="inferred from homology"/>
<evidence type="ECO:0000256" key="9">
    <source>
        <dbReference type="ARBA" id="ARBA00023125"/>
    </source>
</evidence>
<dbReference type="InterPro" id="IPR001650">
    <property type="entry name" value="Helicase_C-like"/>
</dbReference>
<keyword evidence="5 10" id="KW-0680">Restriction system</keyword>
<dbReference type="EC" id="3.1.21.3" evidence="10"/>
<comment type="subunit">
    <text evidence="10">The type I restriction/modification system is composed of three polypeptides R, M and S.</text>
</comment>
<dbReference type="CDD" id="cd18800">
    <property type="entry name" value="SF2_C_EcoR124I-like"/>
    <property type="match status" value="1"/>
</dbReference>
<sequence length="1048" mass="123376">MGKFNENTRVQLPALVHLTRLGYEYFGKISENSAGEVYDPDTNILIEVFKKQFDILNPKFEGMGNQILLDIRQELNNDDLGQSFYKRLMSTEKKLIDFENIENNVFHFTAEFTCKNGYDEFRPDITLFINGLPLVFIEVKKPNNIGGIISEIERMNNSRFPNKKFRRFINITQLMIFSNNMEYSSKGGIVPIEGAFYCTASKDKSFFSCFREETIDNDEMYFYKNYAYKCVDDIVEKEILNDFNCQVLHNAPEYQKNLKETTPTNRILTSMCSPERLLFLLKYGIAYVNMTKEEDGKIVSINQKQIMRYQQMFASFAIRERLEESKKSGVIWHTQGSGKTALSFYLIKFLTDYFARKNKVAKFYFIVDRLDLLEQSKQEFEARGLSVKTANNREELMEQFRTKQSMEGTSGNLEITVVNIQRFTEDKRKVDLPQYATNLQRIFIIDEAHRGYKPEGSFLGNLFNADSDSIKIALTGTPLLKEERASWKIFGDYIHTYYYDKSIQDGYTLKIIREDIETSYREKLNEIYEKLDILVQKKDIKKSDIVEHESYIKELTKYIIEDLKSFRLIQGDNTLGGMVICETSTQAKKICEVFDKVQNELNRNSSIPTNFKIGLILHDSDDKETRKKIITDFKKNMTIDILIVFNMLLTGFDAPRLKRLYFGRKLKEHNLLQAITRVNRPYKDNRYGYIIDFADIKQNFEETNATYLEELGRFNETDEDNIVGKFNNVIEDKEKLIQKVEEVKDILFDYTTKNLEDFSSEISSIEDKKELLLLKKALIEAKDCFNIVKSFGDEELKEKFNKMQIVNLPQMISEIQYRINIVNQKLTLESNESMKNLINEAMLDIEFSFSKLSVEELKIVSKYDLNEKLKRTVNAFIENIDKEDPEYITIQEAFRQRFKEKGFSISNMKEYEENSKHLDEIIAKLSELKRKNETLSRKYKGDNKFTRIHKRIREINIVKKDNNLKSIVSDRESEIMDILLIIKTDLDKEVYDRNDILKKDAYFEKTVLSNVTSIFKKRNIVSEREDRFFIMDKIKTEYLNQYNETYMM</sequence>
<dbReference type="InterPro" id="IPR040980">
    <property type="entry name" value="SWI2_SNF2"/>
</dbReference>
<evidence type="ECO:0000256" key="11">
    <source>
        <dbReference type="SAM" id="Coils"/>
    </source>
</evidence>
<keyword evidence="4 10" id="KW-0547">Nucleotide-binding</keyword>
<dbReference type="AlphaFoldDB" id="D6LG60"/>
<organism evidence="14 15">
    <name type="scientific">Fusobacterium periodonticum 1_1_41FAA</name>
    <dbReference type="NCBI Taxonomy" id="469621"/>
    <lineage>
        <taxon>Bacteria</taxon>
        <taxon>Fusobacteriati</taxon>
        <taxon>Fusobacteriota</taxon>
        <taxon>Fusobacteriia</taxon>
        <taxon>Fusobacteriales</taxon>
        <taxon>Fusobacteriaceae</taxon>
        <taxon>Fusobacterium</taxon>
    </lineage>
</organism>
<dbReference type="PROSITE" id="PS51194">
    <property type="entry name" value="HELICASE_CTER"/>
    <property type="match status" value="1"/>
</dbReference>
<evidence type="ECO:0000313" key="15">
    <source>
        <dbReference type="Proteomes" id="UP000003964"/>
    </source>
</evidence>
<evidence type="ECO:0000313" key="14">
    <source>
        <dbReference type="EMBL" id="EFG29145.2"/>
    </source>
</evidence>
<evidence type="ECO:0000259" key="12">
    <source>
        <dbReference type="PROSITE" id="PS51192"/>
    </source>
</evidence>
<dbReference type="InterPro" id="IPR051268">
    <property type="entry name" value="Type-I_R_enzyme_R_subunit"/>
</dbReference>
<keyword evidence="7 10" id="KW-0378">Hydrolase</keyword>
<name>D6LG60_9FUSO</name>
<dbReference type="Pfam" id="PF22679">
    <property type="entry name" value="T1R_D3-like"/>
    <property type="match status" value="1"/>
</dbReference>
<keyword evidence="9 10" id="KW-0238">DNA-binding</keyword>
<dbReference type="PROSITE" id="PS51192">
    <property type="entry name" value="HELICASE_ATP_BIND_1"/>
    <property type="match status" value="1"/>
</dbReference>
<dbReference type="GO" id="GO:0009307">
    <property type="term" value="P:DNA restriction-modification system"/>
    <property type="evidence" value="ECO:0007669"/>
    <property type="project" value="UniProtKB-KW"/>
</dbReference>
<evidence type="ECO:0000256" key="6">
    <source>
        <dbReference type="ARBA" id="ARBA00022759"/>
    </source>
</evidence>
<evidence type="ECO:0000256" key="7">
    <source>
        <dbReference type="ARBA" id="ARBA00022801"/>
    </source>
</evidence>
<evidence type="ECO:0000259" key="13">
    <source>
        <dbReference type="PROSITE" id="PS51194"/>
    </source>
</evidence>
<dbReference type="Pfam" id="PF04313">
    <property type="entry name" value="HSDR_N"/>
    <property type="match status" value="1"/>
</dbReference>
<gene>
    <name evidence="14" type="ORF">HMPREF0400_00709</name>
</gene>
<keyword evidence="6" id="KW-0255">Endonuclease</keyword>
<dbReference type="InterPro" id="IPR007409">
    <property type="entry name" value="Restrct_endonuc_type1_HsdR_N"/>
</dbReference>
<dbReference type="RefSeq" id="WP_008820694.1">
    <property type="nucleotide sequence ID" value="NZ_GG770381.1"/>
</dbReference>
<keyword evidence="11" id="KW-0175">Coiled coil</keyword>
<dbReference type="InterPro" id="IPR027417">
    <property type="entry name" value="P-loop_NTPase"/>
</dbReference>
<dbReference type="NCBIfam" id="TIGR00348">
    <property type="entry name" value="hsdR"/>
    <property type="match status" value="1"/>
</dbReference>
<dbReference type="Proteomes" id="UP000003964">
    <property type="component" value="Unassembled WGS sequence"/>
</dbReference>